<evidence type="ECO:0000256" key="5">
    <source>
        <dbReference type="ARBA" id="ARBA00022989"/>
    </source>
</evidence>
<dbReference type="PANTHER" id="PTHR30589:SF0">
    <property type="entry name" value="PHOSPHATIDYLGLYCEROL--PROLIPOPROTEIN DIACYLGLYCERYL TRANSFERASE"/>
    <property type="match status" value="1"/>
</dbReference>
<keyword evidence="5 7" id="KW-1133">Transmembrane helix</keyword>
<dbReference type="Pfam" id="PF01790">
    <property type="entry name" value="LGT"/>
    <property type="match status" value="1"/>
</dbReference>
<feature type="transmembrane region" description="Helical" evidence="7">
    <location>
        <begin position="60"/>
        <end position="84"/>
    </location>
</feature>
<reference evidence="9" key="1">
    <citation type="submission" date="2017-02" db="EMBL/GenBank/DDBJ databases">
        <authorList>
            <person name="Varghese N."/>
            <person name="Submissions S."/>
        </authorList>
    </citation>
    <scope>NUCLEOTIDE SEQUENCE [LARGE SCALE GENOMIC DNA]</scope>
    <source>
        <strain evidence="9">ATCC 700200</strain>
    </source>
</reference>
<dbReference type="UniPathway" id="UPA00664"/>
<feature type="transmembrane region" description="Helical" evidence="7">
    <location>
        <begin position="292"/>
        <end position="310"/>
    </location>
</feature>
<proteinExistence type="inferred from homology"/>
<dbReference type="PANTHER" id="PTHR30589">
    <property type="entry name" value="PROLIPOPROTEIN DIACYLGLYCERYL TRANSFERASE"/>
    <property type="match status" value="1"/>
</dbReference>
<comment type="function">
    <text evidence="7">Catalyzes the transfer of the diacylglyceryl group from phosphatidylglycerol to the sulfhydryl group of the N-terminal cysteine of a prolipoprotein, the first step in the formation of mature lipoproteins.</text>
</comment>
<protein>
    <recommendedName>
        <fullName evidence="7">Phosphatidylglycerol--prolipoprotein diacylglyceryl transferase</fullName>
        <ecNumber evidence="7">2.5.1.145</ecNumber>
    </recommendedName>
</protein>
<feature type="transmembrane region" description="Helical" evidence="7">
    <location>
        <begin position="254"/>
        <end position="271"/>
    </location>
</feature>
<dbReference type="GO" id="GO:0008961">
    <property type="term" value="F:phosphatidylglycerol-prolipoprotein diacylglyceryl transferase activity"/>
    <property type="evidence" value="ECO:0007669"/>
    <property type="project" value="UniProtKB-UniRule"/>
</dbReference>
<comment type="pathway">
    <text evidence="7">Protein modification; lipoprotein biosynthesis (diacylglyceryl transfer).</text>
</comment>
<keyword evidence="6 7" id="KW-0472">Membrane</keyword>
<keyword evidence="8" id="KW-0449">Lipoprotein</keyword>
<organism evidence="8 9">
    <name type="scientific">Prosthecobacter debontii</name>
    <dbReference type="NCBI Taxonomy" id="48467"/>
    <lineage>
        <taxon>Bacteria</taxon>
        <taxon>Pseudomonadati</taxon>
        <taxon>Verrucomicrobiota</taxon>
        <taxon>Verrucomicrobiia</taxon>
        <taxon>Verrucomicrobiales</taxon>
        <taxon>Verrucomicrobiaceae</taxon>
        <taxon>Prosthecobacter</taxon>
    </lineage>
</organism>
<keyword evidence="9" id="KW-1185">Reference proteome</keyword>
<keyword evidence="2 7" id="KW-1003">Cell membrane</keyword>
<dbReference type="GO" id="GO:0005886">
    <property type="term" value="C:plasma membrane"/>
    <property type="evidence" value="ECO:0007669"/>
    <property type="project" value="UniProtKB-SubCell"/>
</dbReference>
<evidence type="ECO:0000313" key="8">
    <source>
        <dbReference type="EMBL" id="SKB08931.1"/>
    </source>
</evidence>
<evidence type="ECO:0000256" key="1">
    <source>
        <dbReference type="ARBA" id="ARBA00007150"/>
    </source>
</evidence>
<dbReference type="STRING" id="48467.SAMN02745166_05053"/>
<feature type="transmembrane region" description="Helical" evidence="7">
    <location>
        <begin position="26"/>
        <end position="48"/>
    </location>
</feature>
<dbReference type="EC" id="2.5.1.145" evidence="7"/>
<sequence length="319" mass="35534">MTTAHLAYYLHDLSPYVIRFSDSFAVHWYGLAYVLGFYLAYRVMLFLAQRGLSEIKPAQVADFITMVALFGVVLGGRLGYMLLYDWDHFIREPWTLFLLNRGGMASHGGIVGVALFLLWYARRHKISWTGLGDTLVCGAPLGIFCGRIANFINGELFGRVTTVPWAMKFPTELLHEDFLKQGGSGAVVDALPLGIQHSPDIIAWFQTQHGGVEALENLLHPRHPSQLYEALGEGLFLSAILLAVRLRYPRLPHGILTGLFFILYALARISLEFVRQPDSGSEAILGLTRGQFFSVFMIVIGLAFLAFGWSRGPTRPAQA</sequence>
<dbReference type="NCBIfam" id="TIGR00544">
    <property type="entry name" value="lgt"/>
    <property type="match status" value="1"/>
</dbReference>
<dbReference type="PROSITE" id="PS01311">
    <property type="entry name" value="LGT"/>
    <property type="match status" value="1"/>
</dbReference>
<dbReference type="AlphaFoldDB" id="A0A1T4Z5T2"/>
<gene>
    <name evidence="7" type="primary">lgt</name>
    <name evidence="8" type="ORF">SAMN02745166_05053</name>
</gene>
<feature type="transmembrane region" description="Helical" evidence="7">
    <location>
        <begin position="104"/>
        <end position="121"/>
    </location>
</feature>
<dbReference type="RefSeq" id="WP_078816155.1">
    <property type="nucleotide sequence ID" value="NZ_FUYE01000031.1"/>
</dbReference>
<keyword evidence="4 7" id="KW-0812">Transmembrane</keyword>
<comment type="catalytic activity">
    <reaction evidence="7">
        <text>L-cysteinyl-[prolipoprotein] + a 1,2-diacyl-sn-glycero-3-phospho-(1'-sn-glycerol) = an S-1,2-diacyl-sn-glyceryl-L-cysteinyl-[prolipoprotein] + sn-glycerol 1-phosphate + H(+)</text>
        <dbReference type="Rhea" id="RHEA:56712"/>
        <dbReference type="Rhea" id="RHEA-COMP:14679"/>
        <dbReference type="Rhea" id="RHEA-COMP:14680"/>
        <dbReference type="ChEBI" id="CHEBI:15378"/>
        <dbReference type="ChEBI" id="CHEBI:29950"/>
        <dbReference type="ChEBI" id="CHEBI:57685"/>
        <dbReference type="ChEBI" id="CHEBI:64716"/>
        <dbReference type="ChEBI" id="CHEBI:140658"/>
        <dbReference type="EC" id="2.5.1.145"/>
    </reaction>
</comment>
<dbReference type="HAMAP" id="MF_01147">
    <property type="entry name" value="Lgt"/>
    <property type="match status" value="1"/>
</dbReference>
<dbReference type="InterPro" id="IPR001640">
    <property type="entry name" value="Lgt"/>
</dbReference>
<dbReference type="EMBL" id="FUYE01000031">
    <property type="protein sequence ID" value="SKB08931.1"/>
    <property type="molecule type" value="Genomic_DNA"/>
</dbReference>
<feature type="binding site" evidence="7">
    <location>
        <position position="147"/>
    </location>
    <ligand>
        <name>a 1,2-diacyl-sn-glycero-3-phospho-(1'-sn-glycerol)</name>
        <dbReference type="ChEBI" id="CHEBI:64716"/>
    </ligand>
</feature>
<evidence type="ECO:0000256" key="6">
    <source>
        <dbReference type="ARBA" id="ARBA00023136"/>
    </source>
</evidence>
<comment type="similarity">
    <text evidence="1 7">Belongs to the Lgt family.</text>
</comment>
<keyword evidence="3 7" id="KW-0808">Transferase</keyword>
<evidence type="ECO:0000256" key="2">
    <source>
        <dbReference type="ARBA" id="ARBA00022475"/>
    </source>
</evidence>
<accession>A0A1T4Z5T2</accession>
<evidence type="ECO:0000256" key="7">
    <source>
        <dbReference type="HAMAP-Rule" id="MF_01147"/>
    </source>
</evidence>
<evidence type="ECO:0000256" key="4">
    <source>
        <dbReference type="ARBA" id="ARBA00022692"/>
    </source>
</evidence>
<evidence type="ECO:0000313" key="9">
    <source>
        <dbReference type="Proteomes" id="UP000190774"/>
    </source>
</evidence>
<evidence type="ECO:0000256" key="3">
    <source>
        <dbReference type="ARBA" id="ARBA00022679"/>
    </source>
</evidence>
<comment type="subcellular location">
    <subcellularLocation>
        <location evidence="7">Cell membrane</location>
        <topology evidence="7">Multi-pass membrane protein</topology>
    </subcellularLocation>
</comment>
<dbReference type="Proteomes" id="UP000190774">
    <property type="component" value="Unassembled WGS sequence"/>
</dbReference>
<name>A0A1T4Z5T2_9BACT</name>
<dbReference type="GO" id="GO:0042158">
    <property type="term" value="P:lipoprotein biosynthetic process"/>
    <property type="evidence" value="ECO:0007669"/>
    <property type="project" value="UniProtKB-UniRule"/>
</dbReference>
<dbReference type="OrthoDB" id="871140at2"/>